<dbReference type="PRINTS" id="PR00032">
    <property type="entry name" value="HTHARAC"/>
</dbReference>
<organism evidence="5 6">
    <name type="scientific">Longimonas halophila</name>
    <dbReference type="NCBI Taxonomy" id="1469170"/>
    <lineage>
        <taxon>Bacteria</taxon>
        <taxon>Pseudomonadati</taxon>
        <taxon>Rhodothermota</taxon>
        <taxon>Rhodothermia</taxon>
        <taxon>Rhodothermales</taxon>
        <taxon>Salisaetaceae</taxon>
        <taxon>Longimonas</taxon>
    </lineage>
</organism>
<dbReference type="InterPro" id="IPR009057">
    <property type="entry name" value="Homeodomain-like_sf"/>
</dbReference>
<dbReference type="InterPro" id="IPR018062">
    <property type="entry name" value="HTH_AraC-typ_CS"/>
</dbReference>
<keyword evidence="2" id="KW-0238">DNA-binding</keyword>
<protein>
    <submittedName>
        <fullName evidence="5">AraC family transcriptional regulator</fullName>
    </submittedName>
</protein>
<evidence type="ECO:0000256" key="3">
    <source>
        <dbReference type="ARBA" id="ARBA00023163"/>
    </source>
</evidence>
<accession>A0A2H3NW45</accession>
<name>A0A2H3NW45_9BACT</name>
<evidence type="ECO:0000256" key="1">
    <source>
        <dbReference type="ARBA" id="ARBA00023015"/>
    </source>
</evidence>
<evidence type="ECO:0000256" key="2">
    <source>
        <dbReference type="ARBA" id="ARBA00023125"/>
    </source>
</evidence>
<evidence type="ECO:0000313" key="5">
    <source>
        <dbReference type="EMBL" id="PEN06214.1"/>
    </source>
</evidence>
<dbReference type="Pfam" id="PF06719">
    <property type="entry name" value="AraC_N"/>
    <property type="match status" value="1"/>
</dbReference>
<dbReference type="GO" id="GO:0043565">
    <property type="term" value="F:sequence-specific DNA binding"/>
    <property type="evidence" value="ECO:0007669"/>
    <property type="project" value="InterPro"/>
</dbReference>
<dbReference type="OrthoDB" id="9779074at2"/>
<dbReference type="Proteomes" id="UP000221024">
    <property type="component" value="Unassembled WGS sequence"/>
</dbReference>
<dbReference type="Pfam" id="PF12833">
    <property type="entry name" value="HTH_18"/>
    <property type="match status" value="1"/>
</dbReference>
<dbReference type="InterPro" id="IPR020449">
    <property type="entry name" value="Tscrpt_reg_AraC-type_HTH"/>
</dbReference>
<comment type="caution">
    <text evidence="5">The sequence shown here is derived from an EMBL/GenBank/DDBJ whole genome shotgun (WGS) entry which is preliminary data.</text>
</comment>
<dbReference type="EMBL" id="PDEP01000009">
    <property type="protein sequence ID" value="PEN06214.1"/>
    <property type="molecule type" value="Genomic_DNA"/>
</dbReference>
<proteinExistence type="predicted"/>
<evidence type="ECO:0000313" key="6">
    <source>
        <dbReference type="Proteomes" id="UP000221024"/>
    </source>
</evidence>
<keyword evidence="3" id="KW-0804">Transcription</keyword>
<dbReference type="SUPFAM" id="SSF46689">
    <property type="entry name" value="Homeodomain-like"/>
    <property type="match status" value="2"/>
</dbReference>
<dbReference type="InterPro" id="IPR050204">
    <property type="entry name" value="AraC_XylS_family_regulators"/>
</dbReference>
<dbReference type="PANTHER" id="PTHR46796:SF6">
    <property type="entry name" value="ARAC SUBFAMILY"/>
    <property type="match status" value="1"/>
</dbReference>
<keyword evidence="1" id="KW-0805">Transcription regulation</keyword>
<dbReference type="AlphaFoldDB" id="A0A2H3NW45"/>
<gene>
    <name evidence="5" type="ORF">CRI93_10325</name>
</gene>
<evidence type="ECO:0000259" key="4">
    <source>
        <dbReference type="PROSITE" id="PS01124"/>
    </source>
</evidence>
<reference evidence="5 6" key="1">
    <citation type="submission" date="2017-10" db="EMBL/GenBank/DDBJ databases">
        <title>Draft genome of Longimonas halophila.</title>
        <authorList>
            <person name="Goh K.M."/>
            <person name="Shamsir M.S."/>
            <person name="Lim S.W."/>
        </authorList>
    </citation>
    <scope>NUCLEOTIDE SEQUENCE [LARGE SCALE GENOMIC DNA]</scope>
    <source>
        <strain evidence="5 6">KCTC 42399</strain>
    </source>
</reference>
<dbReference type="GO" id="GO:0003700">
    <property type="term" value="F:DNA-binding transcription factor activity"/>
    <property type="evidence" value="ECO:0007669"/>
    <property type="project" value="InterPro"/>
</dbReference>
<dbReference type="InterPro" id="IPR009594">
    <property type="entry name" value="Tscrpt_reg_HTH_AraC_N"/>
</dbReference>
<dbReference type="Gene3D" id="1.10.10.60">
    <property type="entry name" value="Homeodomain-like"/>
    <property type="match status" value="2"/>
</dbReference>
<dbReference type="PROSITE" id="PS00041">
    <property type="entry name" value="HTH_ARAC_FAMILY_1"/>
    <property type="match status" value="1"/>
</dbReference>
<dbReference type="SMART" id="SM00342">
    <property type="entry name" value="HTH_ARAC"/>
    <property type="match status" value="1"/>
</dbReference>
<dbReference type="InterPro" id="IPR018060">
    <property type="entry name" value="HTH_AraC"/>
</dbReference>
<feature type="domain" description="HTH araC/xylS-type" evidence="4">
    <location>
        <begin position="223"/>
        <end position="321"/>
    </location>
</feature>
<dbReference type="RefSeq" id="WP_098062560.1">
    <property type="nucleotide sequence ID" value="NZ_PDEP01000009.1"/>
</dbReference>
<keyword evidence="6" id="KW-1185">Reference proteome</keyword>
<dbReference type="PROSITE" id="PS01124">
    <property type="entry name" value="HTH_ARAC_FAMILY_2"/>
    <property type="match status" value="1"/>
</dbReference>
<sequence>MADMDPFEAIRAAHPPTDLIENRTTFGGPDAELSIYDTYNEATHVRLQRSHPLICGMIRGKKVMHVESNETALPHEEADDAPTMIADAPFDFMPHETLIVPSGQPVYIDFPEAAPDAPTTCLTVEIDRDRIQQVVDRMNEHMPRTPESGAWTYDDLRPQHYRHLPDVDETARRLVRVFTEDRPYKDTLIDLGITELVVRLLRTEARTLLLVHSEEAADANGLAAAIEYIKQHLHRRITIDEVANAACMSTSSLYRYFRNEMGCTPLQFITTCRIRHAKTLLRAPEQSVTSVAYELGFSDVSHFIHTFRDAEGCTPGTYQQRHAPDA</sequence>
<dbReference type="PANTHER" id="PTHR46796">
    <property type="entry name" value="HTH-TYPE TRANSCRIPTIONAL ACTIVATOR RHAS-RELATED"/>
    <property type="match status" value="1"/>
</dbReference>